<evidence type="ECO:0000256" key="9">
    <source>
        <dbReference type="SAM" id="Phobius"/>
    </source>
</evidence>
<reference evidence="12" key="1">
    <citation type="submission" date="2019-09" db="EMBL/GenBank/DDBJ databases">
        <title>Characterisation of the sponge microbiome using genome-centric metagenomics.</title>
        <authorList>
            <person name="Engelberts J.P."/>
            <person name="Robbins S.J."/>
            <person name="De Goeij J.M."/>
            <person name="Aranda M."/>
            <person name="Bell S.C."/>
            <person name="Webster N.S."/>
        </authorList>
    </citation>
    <scope>NUCLEOTIDE SEQUENCE</scope>
    <source>
        <strain evidence="12">SB0664_bin_27</strain>
    </source>
</reference>
<dbReference type="SMART" id="SM00382">
    <property type="entry name" value="AAA"/>
    <property type="match status" value="1"/>
</dbReference>
<evidence type="ECO:0000313" key="12">
    <source>
        <dbReference type="EMBL" id="MXY95339.1"/>
    </source>
</evidence>
<evidence type="ECO:0000256" key="5">
    <source>
        <dbReference type="ARBA" id="ARBA00022741"/>
    </source>
</evidence>
<protein>
    <submittedName>
        <fullName evidence="12">ABC transporter ATP-binding protein</fullName>
    </submittedName>
</protein>
<evidence type="ECO:0000259" key="11">
    <source>
        <dbReference type="PROSITE" id="PS50929"/>
    </source>
</evidence>
<keyword evidence="3" id="KW-1003">Cell membrane</keyword>
<evidence type="ECO:0000256" key="2">
    <source>
        <dbReference type="ARBA" id="ARBA00022448"/>
    </source>
</evidence>
<keyword evidence="5" id="KW-0547">Nucleotide-binding</keyword>
<dbReference type="GO" id="GO:0005524">
    <property type="term" value="F:ATP binding"/>
    <property type="evidence" value="ECO:0007669"/>
    <property type="project" value="UniProtKB-KW"/>
</dbReference>
<dbReference type="Gene3D" id="1.20.1560.10">
    <property type="entry name" value="ABC transporter type 1, transmembrane domain"/>
    <property type="match status" value="1"/>
</dbReference>
<evidence type="ECO:0000256" key="8">
    <source>
        <dbReference type="ARBA" id="ARBA00023136"/>
    </source>
</evidence>
<dbReference type="PANTHER" id="PTHR43394:SF1">
    <property type="entry name" value="ATP-BINDING CASSETTE SUB-FAMILY B MEMBER 10, MITOCHONDRIAL"/>
    <property type="match status" value="1"/>
</dbReference>
<evidence type="ECO:0000256" key="7">
    <source>
        <dbReference type="ARBA" id="ARBA00022989"/>
    </source>
</evidence>
<dbReference type="PROSITE" id="PS50929">
    <property type="entry name" value="ABC_TM1F"/>
    <property type="match status" value="1"/>
</dbReference>
<feature type="domain" description="ABC transmembrane type-1" evidence="11">
    <location>
        <begin position="48"/>
        <end position="333"/>
    </location>
</feature>
<evidence type="ECO:0000256" key="4">
    <source>
        <dbReference type="ARBA" id="ARBA00022692"/>
    </source>
</evidence>
<gene>
    <name evidence="12" type="ORF">F4Y42_18000</name>
</gene>
<name>A0A6B0YZD5_9CHLR</name>
<dbReference type="InterPro" id="IPR011527">
    <property type="entry name" value="ABC1_TM_dom"/>
</dbReference>
<keyword evidence="8 9" id="KW-0472">Membrane</keyword>
<feature type="transmembrane region" description="Helical" evidence="9">
    <location>
        <begin position="182"/>
        <end position="205"/>
    </location>
</feature>
<dbReference type="FunFam" id="3.40.50.300:FF:000221">
    <property type="entry name" value="Multidrug ABC transporter ATP-binding protein"/>
    <property type="match status" value="1"/>
</dbReference>
<dbReference type="InterPro" id="IPR036640">
    <property type="entry name" value="ABC1_TM_sf"/>
</dbReference>
<dbReference type="GO" id="GO:0005886">
    <property type="term" value="C:plasma membrane"/>
    <property type="evidence" value="ECO:0007669"/>
    <property type="project" value="UniProtKB-SubCell"/>
</dbReference>
<accession>A0A6B0YZD5</accession>
<dbReference type="SUPFAM" id="SSF52540">
    <property type="entry name" value="P-loop containing nucleoside triphosphate hydrolases"/>
    <property type="match status" value="1"/>
</dbReference>
<dbReference type="InterPro" id="IPR017871">
    <property type="entry name" value="ABC_transporter-like_CS"/>
</dbReference>
<evidence type="ECO:0000256" key="1">
    <source>
        <dbReference type="ARBA" id="ARBA00004651"/>
    </source>
</evidence>
<evidence type="ECO:0000259" key="10">
    <source>
        <dbReference type="PROSITE" id="PS50893"/>
    </source>
</evidence>
<dbReference type="EMBL" id="VXRG01000145">
    <property type="protein sequence ID" value="MXY95339.1"/>
    <property type="molecule type" value="Genomic_DNA"/>
</dbReference>
<evidence type="ECO:0000256" key="3">
    <source>
        <dbReference type="ARBA" id="ARBA00022475"/>
    </source>
</evidence>
<dbReference type="Gene3D" id="3.40.50.300">
    <property type="entry name" value="P-loop containing nucleotide triphosphate hydrolases"/>
    <property type="match status" value="1"/>
</dbReference>
<keyword evidence="4 9" id="KW-0812">Transmembrane</keyword>
<evidence type="ECO:0000256" key="6">
    <source>
        <dbReference type="ARBA" id="ARBA00022840"/>
    </source>
</evidence>
<dbReference type="PROSITE" id="PS50893">
    <property type="entry name" value="ABC_TRANSPORTER_2"/>
    <property type="match status" value="1"/>
</dbReference>
<keyword evidence="2" id="KW-0813">Transport</keyword>
<comment type="caution">
    <text evidence="12">The sequence shown here is derived from an EMBL/GenBank/DDBJ whole genome shotgun (WGS) entry which is preliminary data.</text>
</comment>
<dbReference type="InterPro" id="IPR039421">
    <property type="entry name" value="Type_1_exporter"/>
</dbReference>
<dbReference type="Pfam" id="PF00005">
    <property type="entry name" value="ABC_tran"/>
    <property type="match status" value="1"/>
</dbReference>
<dbReference type="InterPro" id="IPR003439">
    <property type="entry name" value="ABC_transporter-like_ATP-bd"/>
</dbReference>
<dbReference type="InterPro" id="IPR027417">
    <property type="entry name" value="P-loop_NTPase"/>
</dbReference>
<feature type="transmembrane region" description="Helical" evidence="9">
    <location>
        <begin position="74"/>
        <end position="102"/>
    </location>
</feature>
<dbReference type="GO" id="GO:0016887">
    <property type="term" value="F:ATP hydrolysis activity"/>
    <property type="evidence" value="ECO:0007669"/>
    <property type="project" value="InterPro"/>
</dbReference>
<dbReference type="GO" id="GO:0015421">
    <property type="term" value="F:ABC-type oligopeptide transporter activity"/>
    <property type="evidence" value="ECO:0007669"/>
    <property type="project" value="TreeGrafter"/>
</dbReference>
<dbReference type="AlphaFoldDB" id="A0A6B0YZD5"/>
<sequence length="621" mass="68053">MILFTRVGDAVKNLLQSAFGSARGFISNLRTWRRGLALVVMAAPRIVVVYLALVVVLSLVPVLQVWLLRLVVDILAAAVGGAAVSATPVLALAVLYALTYVIPAGLEPIQQMLNVWLEDRAVGEIDRRLMDAGIHLTDLIRIERPAFQDKLRLVQEAIFFLPRLTAYLRMGLGTALTLGGMLLLLAGLHPLLPLVLAVFSVPHLFSERRLQDVRYQSMVDRSRAAREMRYCARITTGPAAAKEIRVFGLGDFFLRRFRSRFATAYEEMRRVRLAHLRASAAFTALHALATAGGFWYVAVQAGAGQLTLGDIALYIGVVIQTQDRFQNLVFWFGFQYEILLHLRGLFTFLDQAKPAIALPPPRQGRQAPAELQQGLELQGIHFRYPEGKQAVLEDVSARLPCGSVTALVGANGAGKSTLVKLLTRMYDPDSGEIRIDGVPLAQYDLPSLRSGIAVLYQDFTHFAVTLRENIELGAVAMEGGGLHLEEAARWSGADGVAAGLPQGFDTPLTRRFQGGVDLSGGEWQKVGLARAFVRDAALVILDEPTAALDAEAEFLLFERFRQLVAGKTALIISHRFSTVRMADQILVLEAGCITEAGSHAELVSLGGRYAELFEMQAGRYR</sequence>
<feature type="domain" description="ABC transporter" evidence="10">
    <location>
        <begin position="375"/>
        <end position="615"/>
    </location>
</feature>
<keyword evidence="7 9" id="KW-1133">Transmembrane helix</keyword>
<proteinExistence type="predicted"/>
<feature type="transmembrane region" description="Helical" evidence="9">
    <location>
        <begin position="36"/>
        <end position="62"/>
    </location>
</feature>
<feature type="transmembrane region" description="Helical" evidence="9">
    <location>
        <begin position="278"/>
        <end position="298"/>
    </location>
</feature>
<dbReference type="InterPro" id="IPR003593">
    <property type="entry name" value="AAA+_ATPase"/>
</dbReference>
<organism evidence="12">
    <name type="scientific">Caldilineaceae bacterium SB0664_bin_27</name>
    <dbReference type="NCBI Taxonomy" id="2605260"/>
    <lineage>
        <taxon>Bacteria</taxon>
        <taxon>Bacillati</taxon>
        <taxon>Chloroflexota</taxon>
        <taxon>Caldilineae</taxon>
        <taxon>Caldilineales</taxon>
        <taxon>Caldilineaceae</taxon>
    </lineage>
</organism>
<dbReference type="PROSITE" id="PS00211">
    <property type="entry name" value="ABC_TRANSPORTER_1"/>
    <property type="match status" value="1"/>
</dbReference>
<keyword evidence="6 12" id="KW-0067">ATP-binding</keyword>
<dbReference type="PANTHER" id="PTHR43394">
    <property type="entry name" value="ATP-DEPENDENT PERMEASE MDL1, MITOCHONDRIAL"/>
    <property type="match status" value="1"/>
</dbReference>
<dbReference type="SUPFAM" id="SSF90123">
    <property type="entry name" value="ABC transporter transmembrane region"/>
    <property type="match status" value="1"/>
</dbReference>
<comment type="subcellular location">
    <subcellularLocation>
        <location evidence="1">Cell membrane</location>
        <topology evidence="1">Multi-pass membrane protein</topology>
    </subcellularLocation>
</comment>